<sequence>MATAEEKRKQEEFVEAYLRERRGLLPANEGQAETAAVQAFQRLNHWVHEARKRREASDS</sequence>
<name>F8FDB0_PAEMK</name>
<reference evidence="2" key="1">
    <citation type="submission" date="2011-06" db="EMBL/GenBank/DDBJ databases">
        <title>Complete genome sequence of Paenibacillus mucilaginosus KNP414.</title>
        <authorList>
            <person name="Wang J."/>
            <person name="Hu S."/>
            <person name="Hu X."/>
            <person name="Zhang B."/>
            <person name="Dong D."/>
            <person name="Zhang S."/>
            <person name="Zhao K."/>
            <person name="Wu D."/>
        </authorList>
    </citation>
    <scope>NUCLEOTIDE SEQUENCE [LARGE SCALE GENOMIC DNA]</scope>
    <source>
        <strain evidence="2">KNP414</strain>
    </source>
</reference>
<dbReference type="AlphaFoldDB" id="F8FDB0"/>
<proteinExistence type="predicted"/>
<dbReference type="Proteomes" id="UP000006620">
    <property type="component" value="Chromosome"/>
</dbReference>
<dbReference type="PATRIC" id="fig|1036673.3.peg.2954"/>
<dbReference type="RefSeq" id="WP_013916929.1">
    <property type="nucleotide sequence ID" value="NC_015690.1"/>
</dbReference>
<protein>
    <submittedName>
        <fullName evidence="1">Uncharacterized protein</fullName>
    </submittedName>
</protein>
<reference evidence="1 2" key="2">
    <citation type="journal article" date="2013" name="Genome Announc.">
        <title>Genome Sequence of Growth-Improving Paenibacillus mucilaginosus Strain KNP414.</title>
        <authorList>
            <person name="Lu J.J."/>
            <person name="Wang J.F."/>
            <person name="Hu X.F."/>
        </authorList>
    </citation>
    <scope>NUCLEOTIDE SEQUENCE [LARGE SCALE GENOMIC DNA]</scope>
    <source>
        <strain evidence="1 2">KNP414</strain>
    </source>
</reference>
<dbReference type="EMBL" id="CP002869">
    <property type="protein sequence ID" value="AEI41770.1"/>
    <property type="molecule type" value="Genomic_DNA"/>
</dbReference>
<accession>F8FDB0</accession>
<evidence type="ECO:0000313" key="2">
    <source>
        <dbReference type="Proteomes" id="UP000006620"/>
    </source>
</evidence>
<gene>
    <name evidence="1" type="ordered locus">KNP414_03212</name>
</gene>
<dbReference type="KEGG" id="pms:KNP414_03212"/>
<organism evidence="1 2">
    <name type="scientific">Paenibacillus mucilaginosus (strain KNP414)</name>
    <dbReference type="NCBI Taxonomy" id="1036673"/>
    <lineage>
        <taxon>Bacteria</taxon>
        <taxon>Bacillati</taxon>
        <taxon>Bacillota</taxon>
        <taxon>Bacilli</taxon>
        <taxon>Bacillales</taxon>
        <taxon>Paenibacillaceae</taxon>
        <taxon>Paenibacillus</taxon>
    </lineage>
</organism>
<dbReference type="HOGENOM" id="CLU_2956225_0_0_9"/>
<evidence type="ECO:0000313" key="1">
    <source>
        <dbReference type="EMBL" id="AEI41770.1"/>
    </source>
</evidence>